<dbReference type="EMBL" id="JAUDDZ010000001">
    <property type="protein sequence ID" value="MDM8274020.1"/>
    <property type="molecule type" value="Genomic_DNA"/>
</dbReference>
<evidence type="ECO:0000256" key="1">
    <source>
        <dbReference type="ARBA" id="ARBA00022723"/>
    </source>
</evidence>
<dbReference type="PANTHER" id="PTHR43622">
    <property type="entry name" value="3-DEHYDROQUINATE SYNTHASE"/>
    <property type="match status" value="1"/>
</dbReference>
<dbReference type="Proteomes" id="UP001529421">
    <property type="component" value="Unassembled WGS sequence"/>
</dbReference>
<name>A0ABT7V689_9ACTN</name>
<evidence type="ECO:0000313" key="5">
    <source>
        <dbReference type="Proteomes" id="UP001529421"/>
    </source>
</evidence>
<dbReference type="PANTHER" id="PTHR43622:SF1">
    <property type="entry name" value="3-DEHYDROQUINATE SYNTHASE"/>
    <property type="match status" value="1"/>
</dbReference>
<dbReference type="Gene3D" id="1.20.1090.10">
    <property type="entry name" value="Dehydroquinate synthase-like - alpha domain"/>
    <property type="match status" value="1"/>
</dbReference>
<feature type="domain" description="3-dehydroquinate synthase N-terminal" evidence="3">
    <location>
        <begin position="71"/>
        <end position="140"/>
    </location>
</feature>
<dbReference type="InterPro" id="IPR050071">
    <property type="entry name" value="Dehydroquinate_synthase"/>
</dbReference>
<keyword evidence="5" id="KW-1185">Reference proteome</keyword>
<keyword evidence="2" id="KW-0520">NAD</keyword>
<comment type="caution">
    <text evidence="4">The sequence shown here is derived from an EMBL/GenBank/DDBJ whole genome shotgun (WGS) entry which is preliminary data.</text>
</comment>
<dbReference type="Gene3D" id="3.40.50.1970">
    <property type="match status" value="1"/>
</dbReference>
<organism evidence="4 5">
    <name type="scientific">Enorma phocaeensis</name>
    <dbReference type="NCBI Taxonomy" id="1871019"/>
    <lineage>
        <taxon>Bacteria</taxon>
        <taxon>Bacillati</taxon>
        <taxon>Actinomycetota</taxon>
        <taxon>Coriobacteriia</taxon>
        <taxon>Coriobacteriales</taxon>
        <taxon>Coriobacteriaceae</taxon>
        <taxon>Enorma</taxon>
    </lineage>
</organism>
<reference evidence="5" key="1">
    <citation type="submission" date="2023-06" db="EMBL/GenBank/DDBJ databases">
        <title>Identification and characterization of horizontal gene transfer across gut microbiota members of farm animals based on homology search.</title>
        <authorList>
            <person name="Zeman M."/>
            <person name="Kubasova T."/>
            <person name="Jahodarova E."/>
            <person name="Nykrynova M."/>
            <person name="Rychlik I."/>
        </authorList>
    </citation>
    <scope>NUCLEOTIDE SEQUENCE [LARGE SCALE GENOMIC DNA]</scope>
    <source>
        <strain evidence="5">154_Feed</strain>
    </source>
</reference>
<gene>
    <name evidence="4" type="ORF">QUW28_00690</name>
</gene>
<dbReference type="SUPFAM" id="SSF56796">
    <property type="entry name" value="Dehydroquinate synthase-like"/>
    <property type="match status" value="1"/>
</dbReference>
<protein>
    <recommendedName>
        <fullName evidence="3">3-dehydroquinate synthase N-terminal domain-containing protein</fullName>
    </recommendedName>
</protein>
<keyword evidence="1" id="KW-0479">Metal-binding</keyword>
<accession>A0ABT7V689</accession>
<dbReference type="InterPro" id="IPR030960">
    <property type="entry name" value="DHQS/DOIS_N"/>
</dbReference>
<proteinExistence type="predicted"/>
<dbReference type="Pfam" id="PF01761">
    <property type="entry name" value="DHQ_synthase"/>
    <property type="match status" value="1"/>
</dbReference>
<evidence type="ECO:0000259" key="3">
    <source>
        <dbReference type="Pfam" id="PF01761"/>
    </source>
</evidence>
<evidence type="ECO:0000256" key="2">
    <source>
        <dbReference type="ARBA" id="ARBA00023027"/>
    </source>
</evidence>
<sequence>MTVRRQLLNFSSRSVDVRMGSRALDELSRMVRGTVGLPKRAALVATGSLGAELETEIRHELVDAGFTVTRIVLPDGDELQSMGAVTSVLEDLGHMGATRDDVLVCAGDAVACSVGSLAAKLWCGGMSCALIPTTFDAMITVATSMEPLSAGGVSGVAWMTPEPSLVVCDIDFVTESSLSERACGYVYLMGSLLADSRRSWDRMGELVPRLVEGDSRAYVDALAAAQLARRAVVTAANPSARNALQYGLTCARALRACLGGGVPWHVLLAEGMRFEARLAVEAAKFDVDAVFEQDDRFDDLGIEELPFKLDVDRFIDALKEANARYSNRLLFALPKNPGIIRLTAVTDDVLVRHASAYVASRAELLEGDEAVE</sequence>
<evidence type="ECO:0000313" key="4">
    <source>
        <dbReference type="EMBL" id="MDM8274020.1"/>
    </source>
</evidence>